<dbReference type="NCBIfam" id="TIGR00254">
    <property type="entry name" value="GGDEF"/>
    <property type="match status" value="1"/>
</dbReference>
<dbReference type="PANTHER" id="PTHR44757:SF2">
    <property type="entry name" value="BIOFILM ARCHITECTURE MAINTENANCE PROTEIN MBAA"/>
    <property type="match status" value="1"/>
</dbReference>
<dbReference type="InterPro" id="IPR000160">
    <property type="entry name" value="GGDEF_dom"/>
</dbReference>
<evidence type="ECO:0000259" key="6">
    <source>
        <dbReference type="PROSITE" id="PS50887"/>
    </source>
</evidence>
<dbReference type="InterPro" id="IPR035919">
    <property type="entry name" value="EAL_sf"/>
</dbReference>
<dbReference type="SMART" id="SM00091">
    <property type="entry name" value="PAS"/>
    <property type="match status" value="1"/>
</dbReference>
<dbReference type="NCBIfam" id="TIGR00229">
    <property type="entry name" value="sensory_box"/>
    <property type="match status" value="1"/>
</dbReference>
<dbReference type="Gene3D" id="3.30.450.20">
    <property type="entry name" value="PAS domain"/>
    <property type="match status" value="1"/>
</dbReference>
<evidence type="ECO:0000313" key="8">
    <source>
        <dbReference type="Proteomes" id="UP000501466"/>
    </source>
</evidence>
<dbReference type="InterPro" id="IPR029787">
    <property type="entry name" value="Nucleotide_cyclase"/>
</dbReference>
<dbReference type="SUPFAM" id="SSF55785">
    <property type="entry name" value="PYP-like sensor domain (PAS domain)"/>
    <property type="match status" value="1"/>
</dbReference>
<name>A0A6F8PKE2_9GAMM</name>
<gene>
    <name evidence="7" type="ORF">THMIRHAT_03190</name>
</gene>
<dbReference type="Pfam" id="PF00989">
    <property type="entry name" value="PAS"/>
    <property type="match status" value="1"/>
</dbReference>
<dbReference type="Proteomes" id="UP000501466">
    <property type="component" value="Chromosome"/>
</dbReference>
<protein>
    <recommendedName>
        <fullName evidence="1">cyclic-guanylate-specific phosphodiesterase</fullName>
        <ecNumber evidence="1">3.1.4.52</ecNumber>
    </recommendedName>
</protein>
<evidence type="ECO:0000256" key="1">
    <source>
        <dbReference type="ARBA" id="ARBA00012282"/>
    </source>
</evidence>
<dbReference type="SMART" id="SM00052">
    <property type="entry name" value="EAL"/>
    <property type="match status" value="1"/>
</dbReference>
<sequence length="913" mass="103542">MKTAINPQPYASDRILRYKRVLLEPGKTLVAALLLFLALTLLLVTYQYHAKNLAYKEQLQSLKVKIEDFVQTQANELINTDIALDQTQSEANPMLIKSLSLAQKNAAFVALGTAQEWEPAQISAWLADKYQEGYENLTLSRFAQDDQTTQAYAKGYVIDQVFPFKPKTQALLGKTLSDLPNFQTKLAAMLQQKNAQSLLVHLFNEPLMIIIWHHEPLWAQIEKELIPTQSLSFSAYHVQSLLSSLLEKNLGDDWVQANLISSQLDQYTFSPAHSAPNTMVSMLASHHELTLNLLNTPFQLKIDYLAWQNLPWIQLLLIAFLTTLALIATWLVFKAYNDYTQHLKLEGNRLNEFMAAAHDAIILTDETGLITNWNPSAATLFGYRHAEAVGKTIQNLIVCNESEDILKSADLFNKKSFKAQSKLQKRNLNIINCEIAVSKLTLDARQELAFFIEDISERHSQEEEIKRLAFYDSLTGLENRTYFSNKVTEILSEGLGLSSALLFIDLDGFKKVNDSLGHSVGDELLKIVALRFQNAIRGNQRNTHLCRFGGDEFLFFLDNVTPNAAQITATRIIEQLQKVIKIDDHEIQISCSVGIASYPQHGQDLDTLMRHADSAMYHSKFKGKNTFTLYEDRMEEKLSQHLLIEKHLRFALNHDEFELFYQPQIETQSLKVIGVEALIRWNSKDLGFVPPDMFISIAEESGQILAIGDWVIQAAIKQLLAWQNTDLANLQIAINISAQQLEQKNLADKLHEALQTAKLPSHLLEVELTERSIMSNAQSNIELFNDIRARGLSLSVDDFGTGYSSLSYLKRFPLNILKVDKSFVDGLPGDEDDVSISRSIIQLAHSLKMKVVAEGVETLEQFEFLREHECDMVQGYFFSKPINAQQFEAWYAQHHDNIIPPKALHEPIKNPLV</sequence>
<feature type="transmembrane region" description="Helical" evidence="3">
    <location>
        <begin position="28"/>
        <end position="46"/>
    </location>
</feature>
<keyword evidence="3" id="KW-1133">Transmembrane helix</keyword>
<dbReference type="PROSITE" id="PS50112">
    <property type="entry name" value="PAS"/>
    <property type="match status" value="1"/>
</dbReference>
<keyword evidence="3" id="KW-0812">Transmembrane</keyword>
<dbReference type="Gene3D" id="3.30.70.270">
    <property type="match status" value="1"/>
</dbReference>
<dbReference type="PROSITE" id="PS50887">
    <property type="entry name" value="GGDEF"/>
    <property type="match status" value="1"/>
</dbReference>
<dbReference type="FunFam" id="3.20.20.450:FF:000001">
    <property type="entry name" value="Cyclic di-GMP phosphodiesterase yahA"/>
    <property type="match status" value="1"/>
</dbReference>
<dbReference type="EC" id="3.1.4.52" evidence="1"/>
<accession>A0A6F8PKE2</accession>
<dbReference type="InterPro" id="IPR043128">
    <property type="entry name" value="Rev_trsase/Diguanyl_cyclase"/>
</dbReference>
<keyword evidence="8" id="KW-1185">Reference proteome</keyword>
<keyword evidence="3" id="KW-0472">Membrane</keyword>
<dbReference type="EMBL" id="AP021888">
    <property type="protein sequence ID" value="BBP42573.1"/>
    <property type="molecule type" value="Genomic_DNA"/>
</dbReference>
<proteinExistence type="predicted"/>
<dbReference type="InterPro" id="IPR035965">
    <property type="entry name" value="PAS-like_dom_sf"/>
</dbReference>
<evidence type="ECO:0000256" key="3">
    <source>
        <dbReference type="SAM" id="Phobius"/>
    </source>
</evidence>
<dbReference type="GO" id="GO:0006355">
    <property type="term" value="P:regulation of DNA-templated transcription"/>
    <property type="evidence" value="ECO:0007669"/>
    <property type="project" value="InterPro"/>
</dbReference>
<dbReference type="Pfam" id="PF00563">
    <property type="entry name" value="EAL"/>
    <property type="match status" value="1"/>
</dbReference>
<evidence type="ECO:0000259" key="4">
    <source>
        <dbReference type="PROSITE" id="PS50112"/>
    </source>
</evidence>
<feature type="transmembrane region" description="Helical" evidence="3">
    <location>
        <begin position="310"/>
        <end position="333"/>
    </location>
</feature>
<reference evidence="8" key="1">
    <citation type="submission" date="2019-11" db="EMBL/GenBank/DDBJ databases">
        <title>Isolation and characterization of two novel species in the genus Thiomicrorhabdus.</title>
        <authorList>
            <person name="Mochizuki J."/>
            <person name="Kojima H."/>
            <person name="Fukui M."/>
        </authorList>
    </citation>
    <scope>NUCLEOTIDE SEQUENCE [LARGE SCALE GENOMIC DNA]</scope>
    <source>
        <strain evidence="8">AkT22</strain>
    </source>
</reference>
<evidence type="ECO:0000259" key="5">
    <source>
        <dbReference type="PROSITE" id="PS50883"/>
    </source>
</evidence>
<dbReference type="Gene3D" id="3.20.20.450">
    <property type="entry name" value="EAL domain"/>
    <property type="match status" value="1"/>
</dbReference>
<feature type="domain" description="EAL" evidence="5">
    <location>
        <begin position="641"/>
        <end position="895"/>
    </location>
</feature>
<evidence type="ECO:0000256" key="2">
    <source>
        <dbReference type="ARBA" id="ARBA00022636"/>
    </source>
</evidence>
<dbReference type="SUPFAM" id="SSF141868">
    <property type="entry name" value="EAL domain-like"/>
    <property type="match status" value="1"/>
</dbReference>
<dbReference type="InterPro" id="IPR001633">
    <property type="entry name" value="EAL_dom"/>
</dbReference>
<dbReference type="CDD" id="cd00130">
    <property type="entry name" value="PAS"/>
    <property type="match status" value="1"/>
</dbReference>
<dbReference type="KEGG" id="tzo:THMIRHAT_03190"/>
<dbReference type="Pfam" id="PF00990">
    <property type="entry name" value="GGDEF"/>
    <property type="match status" value="1"/>
</dbReference>
<dbReference type="CDD" id="cd01949">
    <property type="entry name" value="GGDEF"/>
    <property type="match status" value="1"/>
</dbReference>
<keyword evidence="2" id="KW-0973">c-di-GMP</keyword>
<dbReference type="PROSITE" id="PS50883">
    <property type="entry name" value="EAL"/>
    <property type="match status" value="1"/>
</dbReference>
<dbReference type="InterPro" id="IPR052155">
    <property type="entry name" value="Biofilm_reg_signaling"/>
</dbReference>
<feature type="domain" description="GGDEF" evidence="6">
    <location>
        <begin position="497"/>
        <end position="632"/>
    </location>
</feature>
<feature type="domain" description="PAS" evidence="4">
    <location>
        <begin position="346"/>
        <end position="397"/>
    </location>
</feature>
<dbReference type="SUPFAM" id="SSF55073">
    <property type="entry name" value="Nucleotide cyclase"/>
    <property type="match status" value="1"/>
</dbReference>
<dbReference type="InterPro" id="IPR000014">
    <property type="entry name" value="PAS"/>
</dbReference>
<dbReference type="CDD" id="cd01948">
    <property type="entry name" value="EAL"/>
    <property type="match status" value="1"/>
</dbReference>
<dbReference type="InterPro" id="IPR013767">
    <property type="entry name" value="PAS_fold"/>
</dbReference>
<dbReference type="RefSeq" id="WP_173290117.1">
    <property type="nucleotide sequence ID" value="NZ_AP021888.1"/>
</dbReference>
<evidence type="ECO:0000313" key="7">
    <source>
        <dbReference type="EMBL" id="BBP42573.1"/>
    </source>
</evidence>
<organism evidence="7 8">
    <name type="scientific">Thiosulfativibrio zosterae</name>
    <dbReference type="NCBI Taxonomy" id="2675053"/>
    <lineage>
        <taxon>Bacteria</taxon>
        <taxon>Pseudomonadati</taxon>
        <taxon>Pseudomonadota</taxon>
        <taxon>Gammaproteobacteria</taxon>
        <taxon>Thiotrichales</taxon>
        <taxon>Piscirickettsiaceae</taxon>
        <taxon>Thiosulfativibrio</taxon>
    </lineage>
</organism>
<dbReference type="AlphaFoldDB" id="A0A6F8PKE2"/>
<dbReference type="PANTHER" id="PTHR44757">
    <property type="entry name" value="DIGUANYLATE CYCLASE DGCP"/>
    <property type="match status" value="1"/>
</dbReference>
<dbReference type="GO" id="GO:0071111">
    <property type="term" value="F:cyclic-guanylate-specific phosphodiesterase activity"/>
    <property type="evidence" value="ECO:0007669"/>
    <property type="project" value="UniProtKB-EC"/>
</dbReference>
<dbReference type="SMART" id="SM00267">
    <property type="entry name" value="GGDEF"/>
    <property type="match status" value="1"/>
</dbReference>